<reference evidence="2 3" key="1">
    <citation type="submission" date="2024-05" db="EMBL/GenBank/DDBJ databases">
        <title>Culex pipiens pipiens assembly and annotation.</title>
        <authorList>
            <person name="Alout H."/>
            <person name="Durand T."/>
        </authorList>
    </citation>
    <scope>NUCLEOTIDE SEQUENCE [LARGE SCALE GENOMIC DNA]</scope>
    <source>
        <strain evidence="2">HA-2024</strain>
        <tissue evidence="2">Whole body</tissue>
    </source>
</reference>
<keyword evidence="3" id="KW-1185">Reference proteome</keyword>
<dbReference type="EMBL" id="JBEHCU010012364">
    <property type="protein sequence ID" value="KAL1375601.1"/>
    <property type="molecule type" value="Genomic_DNA"/>
</dbReference>
<evidence type="ECO:0000313" key="3">
    <source>
        <dbReference type="Proteomes" id="UP001562425"/>
    </source>
</evidence>
<gene>
    <name evidence="2" type="ORF">pipiens_017405</name>
</gene>
<keyword evidence="1" id="KW-0732">Signal</keyword>
<feature type="chain" id="PRO_5044778433" evidence="1">
    <location>
        <begin position="31"/>
        <end position="79"/>
    </location>
</feature>
<name>A0ABD1CGY4_CULPP</name>
<organism evidence="2 3">
    <name type="scientific">Culex pipiens pipiens</name>
    <name type="common">Northern house mosquito</name>
    <dbReference type="NCBI Taxonomy" id="38569"/>
    <lineage>
        <taxon>Eukaryota</taxon>
        <taxon>Metazoa</taxon>
        <taxon>Ecdysozoa</taxon>
        <taxon>Arthropoda</taxon>
        <taxon>Hexapoda</taxon>
        <taxon>Insecta</taxon>
        <taxon>Pterygota</taxon>
        <taxon>Neoptera</taxon>
        <taxon>Endopterygota</taxon>
        <taxon>Diptera</taxon>
        <taxon>Nematocera</taxon>
        <taxon>Culicoidea</taxon>
        <taxon>Culicidae</taxon>
        <taxon>Culicinae</taxon>
        <taxon>Culicini</taxon>
        <taxon>Culex</taxon>
        <taxon>Culex</taxon>
    </lineage>
</organism>
<proteinExistence type="predicted"/>
<feature type="signal peptide" evidence="1">
    <location>
        <begin position="1"/>
        <end position="30"/>
    </location>
</feature>
<dbReference type="AlphaFoldDB" id="A0ABD1CGY4"/>
<evidence type="ECO:0000256" key="1">
    <source>
        <dbReference type="SAM" id="SignalP"/>
    </source>
</evidence>
<comment type="caution">
    <text evidence="2">The sequence shown here is derived from an EMBL/GenBank/DDBJ whole genome shotgun (WGS) entry which is preliminary data.</text>
</comment>
<evidence type="ECO:0000313" key="2">
    <source>
        <dbReference type="EMBL" id="KAL1375601.1"/>
    </source>
</evidence>
<accession>A0ABD1CGY4</accession>
<dbReference type="Proteomes" id="UP001562425">
    <property type="component" value="Unassembled WGS sequence"/>
</dbReference>
<feature type="non-terminal residue" evidence="2">
    <location>
        <position position="79"/>
    </location>
</feature>
<protein>
    <submittedName>
        <fullName evidence="2">Uncharacterized protein</fullName>
    </submittedName>
</protein>
<sequence length="79" mass="8758">MMVSSHESSLTAGAAVIGWLLLVVATNVRAEDHCSENRYNSSLGTEHLQFTKEVPDREYAILGQFKSLHCCAKGYRSIE</sequence>